<reference evidence="2 3" key="1">
    <citation type="submission" date="2023-12" db="EMBL/GenBank/DDBJ databases">
        <title>the genome sequence of Hyalangium sp. s54d21.</title>
        <authorList>
            <person name="Zhang X."/>
        </authorList>
    </citation>
    <scope>NUCLEOTIDE SEQUENCE [LARGE SCALE GENOMIC DNA]</scope>
    <source>
        <strain evidence="3">s54d21</strain>
    </source>
</reference>
<organism evidence="2 3">
    <name type="scientific">Hyalangium rubrum</name>
    <dbReference type="NCBI Taxonomy" id="3103134"/>
    <lineage>
        <taxon>Bacteria</taxon>
        <taxon>Pseudomonadati</taxon>
        <taxon>Myxococcota</taxon>
        <taxon>Myxococcia</taxon>
        <taxon>Myxococcales</taxon>
        <taxon>Cystobacterineae</taxon>
        <taxon>Archangiaceae</taxon>
        <taxon>Hyalangium</taxon>
    </lineage>
</organism>
<protein>
    <submittedName>
        <fullName evidence="2">Uncharacterized protein</fullName>
    </submittedName>
</protein>
<feature type="transmembrane region" description="Helical" evidence="1">
    <location>
        <begin position="36"/>
        <end position="56"/>
    </location>
</feature>
<comment type="caution">
    <text evidence="2">The sequence shown here is derived from an EMBL/GenBank/DDBJ whole genome shotgun (WGS) entry which is preliminary data.</text>
</comment>
<keyword evidence="1" id="KW-0472">Membrane</keyword>
<proteinExistence type="predicted"/>
<accession>A0ABU5H1H9</accession>
<keyword evidence="3" id="KW-1185">Reference proteome</keyword>
<gene>
    <name evidence="2" type="ORF">SYV04_12195</name>
</gene>
<dbReference type="RefSeq" id="WP_321545875.1">
    <property type="nucleotide sequence ID" value="NZ_JAXIVS010000003.1"/>
</dbReference>
<evidence type="ECO:0000256" key="1">
    <source>
        <dbReference type="SAM" id="Phobius"/>
    </source>
</evidence>
<dbReference type="EMBL" id="JAXIVS010000003">
    <property type="protein sequence ID" value="MDY7227161.1"/>
    <property type="molecule type" value="Genomic_DNA"/>
</dbReference>
<evidence type="ECO:0000313" key="3">
    <source>
        <dbReference type="Proteomes" id="UP001291309"/>
    </source>
</evidence>
<keyword evidence="1" id="KW-0812">Transmembrane</keyword>
<sequence length="164" mass="18753">MMLRYRVLKSRFDGAAFFSNWKAQVRQDERDLKQNAAFFFVISGSLAFIYAVPLSAGLRLLGVFDALISGTRHVESTELEGTEGELRQQLLAGKIKGTDLVWVDGGWRLFADTSLFSDTCDEVQRQSRWWTWLSWSLTMALGLGLVAFFVWLLFSIPRWLMSVD</sequence>
<name>A0ABU5H1H9_9BACT</name>
<feature type="transmembrane region" description="Helical" evidence="1">
    <location>
        <begin position="132"/>
        <end position="154"/>
    </location>
</feature>
<evidence type="ECO:0000313" key="2">
    <source>
        <dbReference type="EMBL" id="MDY7227161.1"/>
    </source>
</evidence>
<keyword evidence="1" id="KW-1133">Transmembrane helix</keyword>
<dbReference type="Proteomes" id="UP001291309">
    <property type="component" value="Unassembled WGS sequence"/>
</dbReference>